<sequence>MMDSRSHTLYTGVTGDLHRRVFQHKWKEHEGFTAKYNCDRLVWFEGHQDIARAIAREKELKGWRRAKKVALIESINPVWTDLSRDWYDYEPADYRRALDR</sequence>
<dbReference type="PANTHER" id="PTHR34477:SF5">
    <property type="entry name" value="BSL5627 PROTEIN"/>
    <property type="match status" value="1"/>
</dbReference>
<evidence type="ECO:0000256" key="1">
    <source>
        <dbReference type="ARBA" id="ARBA00007435"/>
    </source>
</evidence>
<dbReference type="EMBL" id="OKRB01000086">
    <property type="protein sequence ID" value="SPE20884.1"/>
    <property type="molecule type" value="Genomic_DNA"/>
</dbReference>
<dbReference type="InterPro" id="IPR050190">
    <property type="entry name" value="UPF0213_domain"/>
</dbReference>
<feature type="domain" description="GIY-YIG" evidence="2">
    <location>
        <begin position="1"/>
        <end position="70"/>
    </location>
</feature>
<dbReference type="InterPro" id="IPR035901">
    <property type="entry name" value="GIY-YIG_endonuc_sf"/>
</dbReference>
<name>A0A2N9LCV4_9BACT</name>
<dbReference type="PROSITE" id="PS50164">
    <property type="entry name" value="GIY_YIG"/>
    <property type="match status" value="1"/>
</dbReference>
<dbReference type="InterPro" id="IPR000305">
    <property type="entry name" value="GIY-YIG_endonuc"/>
</dbReference>
<dbReference type="Gene3D" id="3.40.1440.10">
    <property type="entry name" value="GIY-YIG endonuclease"/>
    <property type="match status" value="1"/>
</dbReference>
<evidence type="ECO:0000313" key="3">
    <source>
        <dbReference type="EMBL" id="SPE20884.1"/>
    </source>
</evidence>
<organism evidence="3 4">
    <name type="scientific">Candidatus Sulfuritelmatomonas gaucii</name>
    <dbReference type="NCBI Taxonomy" id="2043161"/>
    <lineage>
        <taxon>Bacteria</taxon>
        <taxon>Pseudomonadati</taxon>
        <taxon>Acidobacteriota</taxon>
        <taxon>Terriglobia</taxon>
        <taxon>Terriglobales</taxon>
        <taxon>Acidobacteriaceae</taxon>
        <taxon>Candidatus Sulfuritelmatomonas</taxon>
    </lineage>
</organism>
<proteinExistence type="inferred from homology"/>
<dbReference type="Proteomes" id="UP000239735">
    <property type="component" value="Unassembled WGS sequence"/>
</dbReference>
<dbReference type="Pfam" id="PF01541">
    <property type="entry name" value="GIY-YIG"/>
    <property type="match status" value="1"/>
</dbReference>
<dbReference type="SUPFAM" id="SSF82771">
    <property type="entry name" value="GIY-YIG endonuclease"/>
    <property type="match status" value="1"/>
</dbReference>
<comment type="similarity">
    <text evidence="1">Belongs to the UPF0213 family.</text>
</comment>
<dbReference type="PANTHER" id="PTHR34477">
    <property type="entry name" value="UPF0213 PROTEIN YHBQ"/>
    <property type="match status" value="1"/>
</dbReference>
<dbReference type="AlphaFoldDB" id="A0A2N9LCV4"/>
<evidence type="ECO:0000259" key="2">
    <source>
        <dbReference type="PROSITE" id="PS50164"/>
    </source>
</evidence>
<reference evidence="4" key="1">
    <citation type="submission" date="2018-02" db="EMBL/GenBank/DDBJ databases">
        <authorList>
            <person name="Hausmann B."/>
        </authorList>
    </citation>
    <scope>NUCLEOTIDE SEQUENCE [LARGE SCALE GENOMIC DNA]</scope>
    <source>
        <strain evidence="4">Peat soil MAG SbA5</strain>
    </source>
</reference>
<dbReference type="CDD" id="cd10448">
    <property type="entry name" value="GIY-YIG_unchar_3"/>
    <property type="match status" value="1"/>
</dbReference>
<gene>
    <name evidence="3" type="ORF">SBA5_30089</name>
</gene>
<evidence type="ECO:0000313" key="4">
    <source>
        <dbReference type="Proteomes" id="UP000239735"/>
    </source>
</evidence>
<protein>
    <recommendedName>
        <fullName evidence="2">GIY-YIG domain-containing protein</fullName>
    </recommendedName>
</protein>
<accession>A0A2N9LCV4</accession>